<protein>
    <submittedName>
        <fullName evidence="2">Uncharacterized protein</fullName>
    </submittedName>
</protein>
<dbReference type="EMBL" id="PKMF04000059">
    <property type="protein sequence ID" value="KAK7853993.1"/>
    <property type="molecule type" value="Genomic_DNA"/>
</dbReference>
<keyword evidence="3" id="KW-1185">Reference proteome</keyword>
<dbReference type="Pfam" id="PF04578">
    <property type="entry name" value="DUF594"/>
    <property type="match status" value="1"/>
</dbReference>
<organism evidence="2 3">
    <name type="scientific">Quercus suber</name>
    <name type="common">Cork oak</name>
    <dbReference type="NCBI Taxonomy" id="58331"/>
    <lineage>
        <taxon>Eukaryota</taxon>
        <taxon>Viridiplantae</taxon>
        <taxon>Streptophyta</taxon>
        <taxon>Embryophyta</taxon>
        <taxon>Tracheophyta</taxon>
        <taxon>Spermatophyta</taxon>
        <taxon>Magnoliopsida</taxon>
        <taxon>eudicotyledons</taxon>
        <taxon>Gunneridae</taxon>
        <taxon>Pentapetalae</taxon>
        <taxon>rosids</taxon>
        <taxon>fabids</taxon>
        <taxon>Fagales</taxon>
        <taxon>Fagaceae</taxon>
        <taxon>Quercus</taxon>
    </lineage>
</organism>
<evidence type="ECO:0000313" key="3">
    <source>
        <dbReference type="Proteomes" id="UP000237347"/>
    </source>
</evidence>
<keyword evidence="1" id="KW-0812">Transmembrane</keyword>
<keyword evidence="1" id="KW-1133">Transmembrane helix</keyword>
<sequence length="54" mass="6352">MLGYAASHCQWNQHAQQLTQGGELLTHVWLLIWHILVLLNSRNFRQERAKLTVK</sequence>
<feature type="transmembrane region" description="Helical" evidence="1">
    <location>
        <begin position="24"/>
        <end position="41"/>
    </location>
</feature>
<dbReference type="AlphaFoldDB" id="A0AAW0LU64"/>
<dbReference type="Proteomes" id="UP000237347">
    <property type="component" value="Unassembled WGS sequence"/>
</dbReference>
<name>A0AAW0LU64_QUESU</name>
<reference evidence="2 3" key="1">
    <citation type="journal article" date="2018" name="Sci. Data">
        <title>The draft genome sequence of cork oak.</title>
        <authorList>
            <person name="Ramos A.M."/>
            <person name="Usie A."/>
            <person name="Barbosa P."/>
            <person name="Barros P.M."/>
            <person name="Capote T."/>
            <person name="Chaves I."/>
            <person name="Simoes F."/>
            <person name="Abreu I."/>
            <person name="Carrasquinho I."/>
            <person name="Faro C."/>
            <person name="Guimaraes J.B."/>
            <person name="Mendonca D."/>
            <person name="Nobrega F."/>
            <person name="Rodrigues L."/>
            <person name="Saibo N.J.M."/>
            <person name="Varela M.C."/>
            <person name="Egas C."/>
            <person name="Matos J."/>
            <person name="Miguel C.M."/>
            <person name="Oliveira M.M."/>
            <person name="Ricardo C.P."/>
            <person name="Goncalves S."/>
        </authorList>
    </citation>
    <scope>NUCLEOTIDE SEQUENCE [LARGE SCALE GENOMIC DNA]</scope>
    <source>
        <strain evidence="3">cv. HL8</strain>
    </source>
</reference>
<evidence type="ECO:0000256" key="1">
    <source>
        <dbReference type="SAM" id="Phobius"/>
    </source>
</evidence>
<dbReference type="PANTHER" id="PTHR31325">
    <property type="entry name" value="OS01G0798800 PROTEIN-RELATED"/>
    <property type="match status" value="1"/>
</dbReference>
<proteinExistence type="predicted"/>
<accession>A0AAW0LU64</accession>
<keyword evidence="1" id="KW-0472">Membrane</keyword>
<comment type="caution">
    <text evidence="2">The sequence shown here is derived from an EMBL/GenBank/DDBJ whole genome shotgun (WGS) entry which is preliminary data.</text>
</comment>
<evidence type="ECO:0000313" key="2">
    <source>
        <dbReference type="EMBL" id="KAK7853993.1"/>
    </source>
</evidence>
<gene>
    <name evidence="2" type="ORF">CFP56_033776</name>
</gene>
<dbReference type="InterPro" id="IPR007658">
    <property type="entry name" value="DUF594"/>
</dbReference>